<keyword evidence="9" id="KW-0816">Tricarboxylic acid cycle</keyword>
<dbReference type="Pfam" id="PF01127">
    <property type="entry name" value="Sdh_cyt"/>
    <property type="match status" value="1"/>
</dbReference>
<gene>
    <name evidence="20" type="ORF">Ga0061064_1080</name>
</gene>
<dbReference type="AlphaFoldDB" id="A0A0K6H2E6"/>
<keyword evidence="21" id="KW-1185">Reference proteome</keyword>
<evidence type="ECO:0000256" key="7">
    <source>
        <dbReference type="ARBA" id="ARBA00022475"/>
    </source>
</evidence>
<dbReference type="PIRSF" id="PIRSF000178">
    <property type="entry name" value="SDH_cyt_b560"/>
    <property type="match status" value="1"/>
</dbReference>
<evidence type="ECO:0000256" key="11">
    <source>
        <dbReference type="ARBA" id="ARBA00022692"/>
    </source>
</evidence>
<keyword evidence="11 19" id="KW-0812">Transmembrane</keyword>
<dbReference type="OrthoDB" id="9799441at2"/>
<evidence type="ECO:0000256" key="2">
    <source>
        <dbReference type="ARBA" id="ARBA00004429"/>
    </source>
</evidence>
<evidence type="ECO:0000256" key="6">
    <source>
        <dbReference type="ARBA" id="ARBA00022448"/>
    </source>
</evidence>
<dbReference type="CDD" id="cd03499">
    <property type="entry name" value="SQR_TypeC_SdhC"/>
    <property type="match status" value="1"/>
</dbReference>
<dbReference type="PROSITE" id="PS01001">
    <property type="entry name" value="SDH_CYT_2"/>
    <property type="match status" value="1"/>
</dbReference>
<evidence type="ECO:0000256" key="1">
    <source>
        <dbReference type="ARBA" id="ARBA00004050"/>
    </source>
</evidence>
<evidence type="ECO:0000256" key="8">
    <source>
        <dbReference type="ARBA" id="ARBA00022519"/>
    </source>
</evidence>
<dbReference type="GO" id="GO:0005886">
    <property type="term" value="C:plasma membrane"/>
    <property type="evidence" value="ECO:0007669"/>
    <property type="project" value="UniProtKB-SubCell"/>
</dbReference>
<evidence type="ECO:0000313" key="20">
    <source>
        <dbReference type="EMBL" id="CUA85006.1"/>
    </source>
</evidence>
<feature type="transmembrane region" description="Helical" evidence="19">
    <location>
        <begin position="24"/>
        <end position="45"/>
    </location>
</feature>
<feature type="transmembrane region" description="Helical" evidence="19">
    <location>
        <begin position="57"/>
        <end position="82"/>
    </location>
</feature>
<sequence>MKKQRPVNLDLNTISFPAAAISSILHRISGVIMLVGVGFLVWALATSLQSAEGFDMVHGLLTGFIAKFIAWGIMTALGYHLLAGVRHMFMDMGHFEELDSGRISAKIVFVLAIILSVLAGVWLW</sequence>
<keyword evidence="14 19" id="KW-1133">Transmembrane helix</keyword>
<accession>A0A0K6H2E6</accession>
<dbReference type="PANTHER" id="PTHR10978:SF5">
    <property type="entry name" value="SUCCINATE DEHYDROGENASE CYTOCHROME B560 SUBUNIT, MITOCHONDRIAL"/>
    <property type="match status" value="1"/>
</dbReference>
<evidence type="ECO:0000256" key="17">
    <source>
        <dbReference type="ARBA" id="ARBA00025912"/>
    </source>
</evidence>
<dbReference type="InterPro" id="IPR014314">
    <property type="entry name" value="Succ_DH_cytb556"/>
</dbReference>
<reference evidence="21" key="1">
    <citation type="submission" date="2015-08" db="EMBL/GenBank/DDBJ databases">
        <authorList>
            <person name="Varghese N."/>
        </authorList>
    </citation>
    <scope>NUCLEOTIDE SEQUENCE [LARGE SCALE GENOMIC DNA]</scope>
    <source>
        <strain evidence="21">DSM 27808</strain>
    </source>
</reference>
<proteinExistence type="inferred from homology"/>
<comment type="pathway">
    <text evidence="3">Carbohydrate metabolism; tricarboxylic acid cycle.</text>
</comment>
<comment type="subcellular location">
    <subcellularLocation>
        <location evidence="2">Cell inner membrane</location>
        <topology evidence="2">Multi-pass membrane protein</topology>
    </subcellularLocation>
</comment>
<evidence type="ECO:0000256" key="4">
    <source>
        <dbReference type="ARBA" id="ARBA00007244"/>
    </source>
</evidence>
<dbReference type="RefSeq" id="WP_055438742.1">
    <property type="nucleotide sequence ID" value="NZ_CYHB01000002.1"/>
</dbReference>
<evidence type="ECO:0000256" key="3">
    <source>
        <dbReference type="ARBA" id="ARBA00005163"/>
    </source>
</evidence>
<evidence type="ECO:0000256" key="5">
    <source>
        <dbReference type="ARBA" id="ARBA00020076"/>
    </source>
</evidence>
<dbReference type="GO" id="GO:0046872">
    <property type="term" value="F:metal ion binding"/>
    <property type="evidence" value="ECO:0007669"/>
    <property type="project" value="UniProtKB-KW"/>
</dbReference>
<protein>
    <recommendedName>
        <fullName evidence="5">Succinate dehydrogenase cytochrome b556 subunit</fullName>
    </recommendedName>
</protein>
<keyword evidence="6" id="KW-0813">Transport</keyword>
<feature type="binding site" description="axial binding residue" evidence="18">
    <location>
        <position position="80"/>
    </location>
    <ligand>
        <name>heme</name>
        <dbReference type="ChEBI" id="CHEBI:30413"/>
        <note>ligand shared with second transmembrane subunit</note>
    </ligand>
    <ligandPart>
        <name>Fe</name>
        <dbReference type="ChEBI" id="CHEBI:18248"/>
    </ligandPart>
</feature>
<keyword evidence="12 18" id="KW-0479">Metal-binding</keyword>
<dbReference type="NCBIfam" id="TIGR02970">
    <property type="entry name" value="succ_dehyd_cytB"/>
    <property type="match status" value="1"/>
</dbReference>
<keyword evidence="8" id="KW-0997">Cell inner membrane</keyword>
<keyword evidence="7" id="KW-1003">Cell membrane</keyword>
<dbReference type="Proteomes" id="UP000182598">
    <property type="component" value="Unassembled WGS sequence"/>
</dbReference>
<dbReference type="SUPFAM" id="SSF81343">
    <property type="entry name" value="Fumarate reductase respiratory complex transmembrane subunits"/>
    <property type="match status" value="1"/>
</dbReference>
<dbReference type="Gene3D" id="1.20.1300.10">
    <property type="entry name" value="Fumarate reductase/succinate dehydrogenase, transmembrane subunit"/>
    <property type="match status" value="1"/>
</dbReference>
<comment type="cofactor">
    <cofactor evidence="18">
        <name>heme</name>
        <dbReference type="ChEBI" id="CHEBI:30413"/>
    </cofactor>
    <text evidence="18">The heme is bound between the two transmembrane subunits.</text>
</comment>
<comment type="similarity">
    <text evidence="4">Belongs to the cytochrome b560 family.</text>
</comment>
<comment type="subunit">
    <text evidence="17">Part of an enzyme complex containing four subunits: a flavoprotein, an iron-sulfur protein, plus two membrane-anchoring proteins, SdhC and SdhD. The complex can form homotrimers.</text>
</comment>
<evidence type="ECO:0000256" key="19">
    <source>
        <dbReference type="SAM" id="Phobius"/>
    </source>
</evidence>
<evidence type="ECO:0000313" key="21">
    <source>
        <dbReference type="Proteomes" id="UP000182598"/>
    </source>
</evidence>
<evidence type="ECO:0000256" key="18">
    <source>
        <dbReference type="PIRSR" id="PIRSR000178-1"/>
    </source>
</evidence>
<evidence type="ECO:0000256" key="9">
    <source>
        <dbReference type="ARBA" id="ARBA00022532"/>
    </source>
</evidence>
<name>A0A0K6H2E6_9GAMM</name>
<feature type="transmembrane region" description="Helical" evidence="19">
    <location>
        <begin position="103"/>
        <end position="123"/>
    </location>
</feature>
<evidence type="ECO:0000256" key="13">
    <source>
        <dbReference type="ARBA" id="ARBA00022982"/>
    </source>
</evidence>
<dbReference type="GO" id="GO:0009055">
    <property type="term" value="F:electron transfer activity"/>
    <property type="evidence" value="ECO:0007669"/>
    <property type="project" value="InterPro"/>
</dbReference>
<evidence type="ECO:0000256" key="15">
    <source>
        <dbReference type="ARBA" id="ARBA00023004"/>
    </source>
</evidence>
<dbReference type="PANTHER" id="PTHR10978">
    <property type="entry name" value="SUCCINATE DEHYDROGENASE CYTOCHROME B560 SUBUNIT"/>
    <property type="match status" value="1"/>
</dbReference>
<dbReference type="EMBL" id="CYHB01000002">
    <property type="protein sequence ID" value="CUA85006.1"/>
    <property type="molecule type" value="Genomic_DNA"/>
</dbReference>
<dbReference type="InterPro" id="IPR018495">
    <property type="entry name" value="Succ_DH_cyt_bsu_CS"/>
</dbReference>
<keyword evidence="13" id="KW-0249">Electron transport</keyword>
<evidence type="ECO:0000256" key="12">
    <source>
        <dbReference type="ARBA" id="ARBA00022723"/>
    </source>
</evidence>
<evidence type="ECO:0000256" key="14">
    <source>
        <dbReference type="ARBA" id="ARBA00022989"/>
    </source>
</evidence>
<dbReference type="GO" id="GO:0006099">
    <property type="term" value="P:tricarboxylic acid cycle"/>
    <property type="evidence" value="ECO:0007669"/>
    <property type="project" value="UniProtKB-KW"/>
</dbReference>
<keyword evidence="15 18" id="KW-0408">Iron</keyword>
<dbReference type="InterPro" id="IPR000701">
    <property type="entry name" value="SuccDH_FuR_B_TM-su"/>
</dbReference>
<organism evidence="20 21">
    <name type="scientific">Pseudidiomarina woesei</name>
    <dbReference type="NCBI Taxonomy" id="1381080"/>
    <lineage>
        <taxon>Bacteria</taxon>
        <taxon>Pseudomonadati</taxon>
        <taxon>Pseudomonadota</taxon>
        <taxon>Gammaproteobacteria</taxon>
        <taxon>Alteromonadales</taxon>
        <taxon>Idiomarinaceae</taxon>
        <taxon>Pseudidiomarina</taxon>
    </lineage>
</organism>
<comment type="function">
    <text evidence="1">Membrane-anchoring subunit of succinate dehydrogenase (SDH).</text>
</comment>
<keyword evidence="16 19" id="KW-0472">Membrane</keyword>
<keyword evidence="10 18" id="KW-0349">Heme</keyword>
<evidence type="ECO:0000256" key="16">
    <source>
        <dbReference type="ARBA" id="ARBA00023136"/>
    </source>
</evidence>
<dbReference type="InterPro" id="IPR034804">
    <property type="entry name" value="SQR/QFR_C/D"/>
</dbReference>
<dbReference type="FunFam" id="1.20.1300.10:FF:000005">
    <property type="entry name" value="Succinate dehydrogenase cytochrome b556 subunit"/>
    <property type="match status" value="1"/>
</dbReference>
<evidence type="ECO:0000256" key="10">
    <source>
        <dbReference type="ARBA" id="ARBA00022617"/>
    </source>
</evidence>